<comment type="caution">
    <text evidence="2">The sequence shown here is derived from an EMBL/GenBank/DDBJ whole genome shotgun (WGS) entry which is preliminary data.</text>
</comment>
<reference evidence="2 3" key="1">
    <citation type="journal article" date="2019" name="Microbiol. Resour. Announc.">
        <title>Draft Genome Sequences of Type Strains of Gordonibacter faecihominis, Paraeggerthella hongkongensis, Parvibacter caecicola,Slackia equolifaciens, Slackia faecicanis, and Slackia isoflavoniconvertens.</title>
        <authorList>
            <person name="Danylec N."/>
            <person name="Stoll D.A."/>
            <person name="Dotsch A."/>
            <person name="Huch M."/>
        </authorList>
    </citation>
    <scope>NUCLEOTIDE SEQUENCE [LARGE SCALE GENOMIC DNA]</scope>
    <source>
        <strain evidence="2 3">DSM 18785</strain>
    </source>
</reference>
<dbReference type="PANTHER" id="PTHR34301:SF8">
    <property type="entry name" value="ATPASE DOMAIN-CONTAINING PROTEIN"/>
    <property type="match status" value="1"/>
</dbReference>
<feature type="region of interest" description="Disordered" evidence="1">
    <location>
        <begin position="1"/>
        <end position="23"/>
    </location>
</feature>
<evidence type="ECO:0000313" key="2">
    <source>
        <dbReference type="EMBL" id="RNL39299.1"/>
    </source>
</evidence>
<keyword evidence="2" id="KW-0547">Nucleotide-binding</keyword>
<sequence>MTSSTAGRKPVSDQSIFRPSFGNRPDRIVGRENVIEDFARGLSRHPGSRERARLLIGQRGMGKTALLLEMADRAHANEFVTARTTCGPSMLDNILDLLQRNGSPFVSEKRQPVKGFSAGALGFSFGLTFTDEVRESYGFRVKLEMICERLAEAEKGVLLLIDEVRPELPEMRLLATTYQELAGEGANIAVVMAGLPAIVSEVLDEATLTFLHRATKVELGPLSIPSVRAYYHSAFMRANRSLDDALLDRAAEATQGFPYLLQLLGYYLVEYCPEGEPVKPDELESAIDAALYDFDHDVLGAMLRPLSRADMTFLEAMSQDDRVSRVADLQERLGVSQGHVQSYRRRLIDAGVIYSPARGELAFIVPRLGAFIKREML</sequence>
<evidence type="ECO:0000313" key="3">
    <source>
        <dbReference type="Proteomes" id="UP000278327"/>
    </source>
</evidence>
<dbReference type="GO" id="GO:0005524">
    <property type="term" value="F:ATP binding"/>
    <property type="evidence" value="ECO:0007669"/>
    <property type="project" value="UniProtKB-KW"/>
</dbReference>
<dbReference type="Proteomes" id="UP000278327">
    <property type="component" value="Unassembled WGS sequence"/>
</dbReference>
<dbReference type="PANTHER" id="PTHR34301">
    <property type="entry name" value="DNA-BINDING PROTEIN-RELATED"/>
    <property type="match status" value="1"/>
</dbReference>
<organism evidence="2 3">
    <name type="scientific">Adlercreutzia equolifaciens subsp. celatus DSM 18785</name>
    <dbReference type="NCBI Taxonomy" id="1121021"/>
    <lineage>
        <taxon>Bacteria</taxon>
        <taxon>Bacillati</taxon>
        <taxon>Actinomycetota</taxon>
        <taxon>Coriobacteriia</taxon>
        <taxon>Eggerthellales</taxon>
        <taxon>Eggerthellaceae</taxon>
        <taxon>Adlercreutzia</taxon>
    </lineage>
</organism>
<dbReference type="AlphaFoldDB" id="A0A3N0AXM1"/>
<dbReference type="SUPFAM" id="SSF52540">
    <property type="entry name" value="P-loop containing nucleoside triphosphate hydrolases"/>
    <property type="match status" value="1"/>
</dbReference>
<name>A0A3N0AXM1_9ACTN</name>
<evidence type="ECO:0000256" key="1">
    <source>
        <dbReference type="SAM" id="MobiDB-lite"/>
    </source>
</evidence>
<accession>A0A3N0AXM1</accession>
<protein>
    <submittedName>
        <fullName evidence="2">ATP-binding protein</fullName>
    </submittedName>
</protein>
<proteinExistence type="predicted"/>
<feature type="compositionally biased region" description="Polar residues" evidence="1">
    <location>
        <begin position="1"/>
        <end position="17"/>
    </location>
</feature>
<keyword evidence="2" id="KW-0067">ATP-binding</keyword>
<keyword evidence="3" id="KW-1185">Reference proteome</keyword>
<gene>
    <name evidence="2" type="ORF">DMP10_02625</name>
</gene>
<dbReference type="EMBL" id="QICA01000003">
    <property type="protein sequence ID" value="RNL39299.1"/>
    <property type="molecule type" value="Genomic_DNA"/>
</dbReference>
<dbReference type="Gene3D" id="3.40.50.300">
    <property type="entry name" value="P-loop containing nucleotide triphosphate hydrolases"/>
    <property type="match status" value="1"/>
</dbReference>
<dbReference type="InterPro" id="IPR027417">
    <property type="entry name" value="P-loop_NTPase"/>
</dbReference>